<evidence type="ECO:0000256" key="1">
    <source>
        <dbReference type="SAM" id="MobiDB-lite"/>
    </source>
</evidence>
<dbReference type="PROSITE" id="PS50238">
    <property type="entry name" value="RHOGAP"/>
    <property type="match status" value="1"/>
</dbReference>
<sequence length="1467" mass="153699">MSVRALPAVPGSSSTATLSPPSSLSRTGSSTSVSSIATNPAIRPLPALPPSHSQVSLAATTTSTSTVRPLPVPKPSANMSAASLLSVEEDSALGVRDPGEEGLSSGAAGADADAVGPTGDRSINVVAPPRTVSNPVSSGHGSVSDSQQPVTTTGTGTGTPQTIVTTQATTSIQASQSTTTLHPTPSPSSSVQPSPTSTQPSPITPSKPSPLARLNRKKRQLSRDLLKFGESADSLSAPAPSGVDFQMIPQHHMQTQQQQSNGSQSPNKNVPSTPGKPPRLNLGMFSSRARKESNVGGTSGRRPSTPGSGGLFMRSGSAGSEASTTEDPSLLGPNTGSVRKRGSTTTGMFRSPSPGAGAVGMRKAASTGAGPMVSAASNSAQPFSSSAVGSSTEASTLGCEKPTSPSVPPKPTKLKAQAQGLLNTAIGIGMSLGGRGSVNVMPTSPSIAAALEYMRHENDPPRRSVLDEKRHSDSGCGSGLRDEEGGEHDGFGERLSSASRENLSCSGHLSSESREHLSSGSRERLSIASKEHLSSESREDLPRSSQDTYDEESDAESRRVHGQPSISDFASKGHKTSFSDAGKSIFSDTGATSSGPSSSVNSLLSSNAGTGTSAHTDADDHHLPHIVHGQVTDGHSTAHGDADDADASFGSESCFDSAFSFNPSARPQPRAAQDPDKRVSTASSQRTLTAWNTGGFVFPNNGSNSEQQQQQQQQGGAPLARLHTTDGNLDVEHEVESEPMPKPTPRPARLGQLAGSLKRRSASMSILLPPMMSPRSPDPESGASSPRLIPTSPPPPLPTRHARFDGAVTDSEGTAPVRKRSRRVPGGIKGKIAAWTAAAEHPHRPKKHTNREAEPRRSDSPHHPQQQGYPYSHSPASAPALQVHTHVHIPHLPAQTPLMSIAALAPAARDLALGVGKRVEKFYRARSASGAGHEQRPSLGGMRTASSAARAANIGLGLEPILSALLRPAIPGASGLVFGRALEDPSVPRDMEGWMDEKLGVRRCVGLPAFVSRSVRHLERWGGDEEGLFRISGRPSHVSRLRTEFDAGADYDLYEIPPSDLDPHAVSSLFKAYLRQLPEPILTRALKGQFDMAMTSSDSSNASFDISKLPTSMTSFGESSENMRSLDDALLADIKVLIDQLPQANYNLLHELCHLLRYTTEHAHTTKMPIGNLLLLFCPTLSLSAGFLRCLVEGQDVLFEWGRKPPVESLLPASLPPRSIKTSVSTVTGPTSSPGPSKHAPSASTSAAPSSIRSIKSPLTISTDPSSPRARAQTTTGSGPPSRASMFFPNLPKRPSISRLFGVGNSNHDLMNSVPRESRHSSSSSDSYMTSDDDEHQQQQQQQQQASYNNSKRQTRAPRVSLDIPDGSFAPSLSPTKDAPEGEAESGPSSSTSTKRSAQTPIADIYKSPLTAAVPTTASSSVTATAVSSKTLPPRLGLQLGSSEDVDEMGWSRGVLDAAASASLGHR</sequence>
<dbReference type="Proteomes" id="UP000059188">
    <property type="component" value="Unassembled WGS sequence"/>
</dbReference>
<feature type="compositionally biased region" description="Basic and acidic residues" evidence="1">
    <location>
        <begin position="850"/>
        <end position="862"/>
    </location>
</feature>
<feature type="compositionally biased region" description="Low complexity" evidence="1">
    <location>
        <begin position="1385"/>
        <end position="1394"/>
    </location>
</feature>
<dbReference type="PANTHER" id="PTHR12783:SF5">
    <property type="entry name" value="RALA-BINDING PROTEIN 1"/>
    <property type="match status" value="1"/>
</dbReference>
<feature type="compositionally biased region" description="Low complexity" evidence="1">
    <location>
        <begin position="587"/>
        <end position="608"/>
    </location>
</feature>
<dbReference type="OrthoDB" id="185175at2759"/>
<feature type="compositionally biased region" description="Low complexity" evidence="1">
    <location>
        <begin position="11"/>
        <end position="38"/>
    </location>
</feature>
<feature type="region of interest" description="Disordered" evidence="1">
    <location>
        <begin position="1"/>
        <end position="413"/>
    </location>
</feature>
<feature type="compositionally biased region" description="Low complexity" evidence="1">
    <location>
        <begin position="146"/>
        <end position="201"/>
    </location>
</feature>
<proteinExistence type="predicted"/>
<protein>
    <submittedName>
        <fullName evidence="3">Rho GTPase-activating protein gacZ</fullName>
    </submittedName>
</protein>
<accession>A0A0B7F9B6</accession>
<feature type="compositionally biased region" description="Low complexity" evidence="1">
    <location>
        <begin position="246"/>
        <end position="267"/>
    </location>
</feature>
<dbReference type="InterPro" id="IPR008936">
    <property type="entry name" value="Rho_GTPase_activation_prot"/>
</dbReference>
<feature type="compositionally biased region" description="Low complexity" evidence="1">
    <location>
        <begin position="101"/>
        <end position="116"/>
    </location>
</feature>
<reference evidence="3 4" key="1">
    <citation type="submission" date="2014-11" db="EMBL/GenBank/DDBJ databases">
        <authorList>
            <person name="Wibberg Daniel"/>
        </authorList>
    </citation>
    <scope>NUCLEOTIDE SEQUENCE [LARGE SCALE GENOMIC DNA]</scope>
    <source>
        <strain evidence="3">Rhizoctonia solani AG1-IB 7/3/14</strain>
    </source>
</reference>
<organism evidence="3 4">
    <name type="scientific">Thanatephorus cucumeris (strain AG1-IB / isolate 7/3/14)</name>
    <name type="common">Lettuce bottom rot fungus</name>
    <name type="synonym">Rhizoctonia solani</name>
    <dbReference type="NCBI Taxonomy" id="1108050"/>
    <lineage>
        <taxon>Eukaryota</taxon>
        <taxon>Fungi</taxon>
        <taxon>Dikarya</taxon>
        <taxon>Basidiomycota</taxon>
        <taxon>Agaricomycotina</taxon>
        <taxon>Agaricomycetes</taxon>
        <taxon>Cantharellales</taxon>
        <taxon>Ceratobasidiaceae</taxon>
        <taxon>Rhizoctonia</taxon>
        <taxon>Rhizoctonia solani AG-1</taxon>
    </lineage>
</organism>
<keyword evidence="4" id="KW-1185">Reference proteome</keyword>
<dbReference type="Gene3D" id="1.10.555.10">
    <property type="entry name" value="Rho GTPase activation protein"/>
    <property type="match status" value="1"/>
</dbReference>
<feature type="region of interest" description="Disordered" evidence="1">
    <location>
        <begin position="768"/>
        <end position="877"/>
    </location>
</feature>
<dbReference type="EMBL" id="LN679114">
    <property type="protein sequence ID" value="CEL54105.1"/>
    <property type="molecule type" value="Genomic_DNA"/>
</dbReference>
<feature type="compositionally biased region" description="Basic and acidic residues" evidence="1">
    <location>
        <begin position="511"/>
        <end position="542"/>
    </location>
</feature>
<feature type="domain" description="Rho-GAP" evidence="2">
    <location>
        <begin position="999"/>
        <end position="1210"/>
    </location>
</feature>
<evidence type="ECO:0000259" key="2">
    <source>
        <dbReference type="PROSITE" id="PS50238"/>
    </source>
</evidence>
<dbReference type="Pfam" id="PF00620">
    <property type="entry name" value="RhoGAP"/>
    <property type="match status" value="1"/>
</dbReference>
<evidence type="ECO:0000313" key="4">
    <source>
        <dbReference type="Proteomes" id="UP000059188"/>
    </source>
</evidence>
<feature type="region of interest" description="Disordered" evidence="1">
    <location>
        <begin position="459"/>
        <end position="620"/>
    </location>
</feature>
<dbReference type="SMART" id="SM00324">
    <property type="entry name" value="RhoGAP"/>
    <property type="match status" value="1"/>
</dbReference>
<feature type="compositionally biased region" description="Polar residues" evidence="1">
    <location>
        <begin position="131"/>
        <end position="145"/>
    </location>
</feature>
<dbReference type="InterPro" id="IPR039767">
    <property type="entry name" value="RALBP1"/>
</dbReference>
<dbReference type="SUPFAM" id="SSF48350">
    <property type="entry name" value="GTPase activation domain, GAP"/>
    <property type="match status" value="1"/>
</dbReference>
<feature type="compositionally biased region" description="Low complexity" evidence="1">
    <location>
        <begin position="1321"/>
        <end position="1330"/>
    </location>
</feature>
<feature type="region of interest" description="Disordered" evidence="1">
    <location>
        <begin position="660"/>
        <end position="723"/>
    </location>
</feature>
<feature type="compositionally biased region" description="Low complexity" evidence="1">
    <location>
        <begin position="1222"/>
        <end position="1254"/>
    </location>
</feature>
<dbReference type="PANTHER" id="PTHR12783">
    <property type="entry name" value="RALA BINDING PROTEIN 1 RALBP1"/>
    <property type="match status" value="1"/>
</dbReference>
<feature type="compositionally biased region" description="Low complexity" evidence="1">
    <location>
        <begin position="384"/>
        <end position="404"/>
    </location>
</feature>
<dbReference type="GO" id="GO:0031267">
    <property type="term" value="F:small GTPase binding"/>
    <property type="evidence" value="ECO:0007669"/>
    <property type="project" value="InterPro"/>
</dbReference>
<feature type="compositionally biased region" description="Basic and acidic residues" evidence="1">
    <location>
        <begin position="480"/>
        <end position="492"/>
    </location>
</feature>
<feature type="compositionally biased region" description="Basic and acidic residues" evidence="1">
    <location>
        <begin position="459"/>
        <end position="473"/>
    </location>
</feature>
<dbReference type="CDD" id="cd00159">
    <property type="entry name" value="RhoGAP"/>
    <property type="match status" value="1"/>
</dbReference>
<feature type="compositionally biased region" description="Polar residues" evidence="1">
    <location>
        <begin position="317"/>
        <end position="348"/>
    </location>
</feature>
<dbReference type="GO" id="GO:0007264">
    <property type="term" value="P:small GTPase-mediated signal transduction"/>
    <property type="evidence" value="ECO:0007669"/>
    <property type="project" value="InterPro"/>
</dbReference>
<feature type="compositionally biased region" description="Low complexity" evidence="1">
    <location>
        <begin position="1415"/>
        <end position="1429"/>
    </location>
</feature>
<feature type="compositionally biased region" description="Polar residues" evidence="1">
    <location>
        <begin position="1257"/>
        <end position="1279"/>
    </location>
</feature>
<feature type="compositionally biased region" description="Polar residues" evidence="1">
    <location>
        <begin position="680"/>
        <end position="692"/>
    </location>
</feature>
<name>A0A0B7F9B6_THACB</name>
<evidence type="ECO:0000313" key="3">
    <source>
        <dbReference type="EMBL" id="CEL54105.1"/>
    </source>
</evidence>
<dbReference type="InterPro" id="IPR000198">
    <property type="entry name" value="RhoGAP_dom"/>
</dbReference>
<feature type="region of interest" description="Disordered" evidence="1">
    <location>
        <begin position="1415"/>
        <end position="1441"/>
    </location>
</feature>
<feature type="compositionally biased region" description="Polar residues" evidence="1">
    <location>
        <begin position="496"/>
        <end position="505"/>
    </location>
</feature>
<dbReference type="STRING" id="1108050.A0A0B7F9B6"/>
<feature type="region of interest" description="Disordered" evidence="1">
    <location>
        <begin position="1210"/>
        <end position="1403"/>
    </location>
</feature>
<dbReference type="GO" id="GO:0005096">
    <property type="term" value="F:GTPase activator activity"/>
    <property type="evidence" value="ECO:0007669"/>
    <property type="project" value="InterPro"/>
</dbReference>
<gene>
    <name evidence="3" type="ORF">RSOLAG1IB_06816</name>
</gene>